<comment type="caution">
    <text evidence="2">The sequence shown here is derived from an EMBL/GenBank/DDBJ whole genome shotgun (WGS) entry which is preliminary data.</text>
</comment>
<feature type="region of interest" description="Disordered" evidence="1">
    <location>
        <begin position="1"/>
        <end position="26"/>
    </location>
</feature>
<feature type="compositionally biased region" description="Low complexity" evidence="1">
    <location>
        <begin position="112"/>
        <end position="145"/>
    </location>
</feature>
<dbReference type="EMBL" id="MIPT01000001">
    <property type="protein sequence ID" value="OHT19482.1"/>
    <property type="molecule type" value="Genomic_DNA"/>
</dbReference>
<name>A0A1S1HCD2_9SPHN</name>
<evidence type="ECO:0000256" key="1">
    <source>
        <dbReference type="SAM" id="MobiDB-lite"/>
    </source>
</evidence>
<feature type="region of interest" description="Disordered" evidence="1">
    <location>
        <begin position="112"/>
        <end position="155"/>
    </location>
</feature>
<gene>
    <name evidence="2" type="ORF">BHE75_01468</name>
</gene>
<dbReference type="Proteomes" id="UP000179467">
    <property type="component" value="Unassembled WGS sequence"/>
</dbReference>
<dbReference type="AlphaFoldDB" id="A0A1S1HCD2"/>
<sequence>MQGDQVHPAVAGNGCLHTRPRQRGGNRHGRLVLTHVAGVELRHHQLGKAFALRQRNIVGRKAAALGQAPAADHAAMAQQRAHRLACRNRAEPHSRPRSRAVACARIESAISGGSAAPMSSPAGPAIRASASSPNPCAASRSSRAACVRRDPSAAM</sequence>
<protein>
    <submittedName>
        <fullName evidence="2">Uncharacterized protein</fullName>
    </submittedName>
</protein>
<proteinExistence type="predicted"/>
<organism evidence="2 3">
    <name type="scientific">Edaphosphingomonas haloaromaticamans</name>
    <dbReference type="NCBI Taxonomy" id="653954"/>
    <lineage>
        <taxon>Bacteria</taxon>
        <taxon>Pseudomonadati</taxon>
        <taxon>Pseudomonadota</taxon>
        <taxon>Alphaproteobacteria</taxon>
        <taxon>Sphingomonadales</taxon>
        <taxon>Rhizorhabdaceae</taxon>
        <taxon>Edaphosphingomonas</taxon>
    </lineage>
</organism>
<keyword evidence="3" id="KW-1185">Reference proteome</keyword>
<reference evidence="2 3" key="1">
    <citation type="submission" date="2016-09" db="EMBL/GenBank/DDBJ databases">
        <title>Metabolic pathway, cell adaptation mechanisms and a novel monoxygenase revealed through proteogenomic-transcription analysis of a Sphingomonas haloaromaticamans strain degrading the fungicide ortho-phenylphenol.</title>
        <authorList>
            <person name="Perruchon C."/>
            <person name="Papadopoulou E.S."/>
            <person name="Rousidou C."/>
            <person name="Vasileiadis S."/>
            <person name="Tanou G."/>
            <person name="Amoutzias G."/>
            <person name="Molassiotis A."/>
            <person name="Karpouzas D.G."/>
        </authorList>
    </citation>
    <scope>NUCLEOTIDE SEQUENCE [LARGE SCALE GENOMIC DNA]</scope>
    <source>
        <strain evidence="2 3">P3</strain>
    </source>
</reference>
<evidence type="ECO:0000313" key="2">
    <source>
        <dbReference type="EMBL" id="OHT19482.1"/>
    </source>
</evidence>
<accession>A0A1S1HCD2</accession>
<evidence type="ECO:0000313" key="3">
    <source>
        <dbReference type="Proteomes" id="UP000179467"/>
    </source>
</evidence>